<protein>
    <submittedName>
        <fullName evidence="1">5231_t:CDS:1</fullName>
    </submittedName>
</protein>
<comment type="caution">
    <text evidence="1">The sequence shown here is derived from an EMBL/GenBank/DDBJ whole genome shotgun (WGS) entry which is preliminary data.</text>
</comment>
<dbReference type="InterPro" id="IPR021109">
    <property type="entry name" value="Peptidase_aspartic_dom_sf"/>
</dbReference>
<dbReference type="Gene3D" id="2.40.70.10">
    <property type="entry name" value="Acid Proteases"/>
    <property type="match status" value="1"/>
</dbReference>
<dbReference type="AlphaFoldDB" id="A0A9N9IIZ6"/>
<evidence type="ECO:0000313" key="1">
    <source>
        <dbReference type="EMBL" id="CAG8736768.1"/>
    </source>
</evidence>
<gene>
    <name evidence="1" type="ORF">FMOSSE_LOCUS15929</name>
</gene>
<reference evidence="1" key="1">
    <citation type="submission" date="2021-06" db="EMBL/GenBank/DDBJ databases">
        <authorList>
            <person name="Kallberg Y."/>
            <person name="Tangrot J."/>
            <person name="Rosling A."/>
        </authorList>
    </citation>
    <scope>NUCLEOTIDE SEQUENCE</scope>
    <source>
        <strain evidence="1">87-6 pot B 2015</strain>
    </source>
</reference>
<accession>A0A9N9IIZ6</accession>
<evidence type="ECO:0000313" key="2">
    <source>
        <dbReference type="Proteomes" id="UP000789375"/>
    </source>
</evidence>
<organism evidence="1 2">
    <name type="scientific">Funneliformis mosseae</name>
    <name type="common">Endomycorrhizal fungus</name>
    <name type="synonym">Glomus mosseae</name>
    <dbReference type="NCBI Taxonomy" id="27381"/>
    <lineage>
        <taxon>Eukaryota</taxon>
        <taxon>Fungi</taxon>
        <taxon>Fungi incertae sedis</taxon>
        <taxon>Mucoromycota</taxon>
        <taxon>Glomeromycotina</taxon>
        <taxon>Glomeromycetes</taxon>
        <taxon>Glomerales</taxon>
        <taxon>Glomeraceae</taxon>
        <taxon>Funneliformis</taxon>
    </lineage>
</organism>
<dbReference type="EMBL" id="CAJVPP010018939">
    <property type="protein sequence ID" value="CAG8736768.1"/>
    <property type="molecule type" value="Genomic_DNA"/>
</dbReference>
<dbReference type="Proteomes" id="UP000789375">
    <property type="component" value="Unassembled WGS sequence"/>
</dbReference>
<keyword evidence="2" id="KW-1185">Reference proteome</keyword>
<proteinExistence type="predicted"/>
<sequence length="54" mass="6033">IDEPSQIIIVTANRQRERALGTIKNVLLIIQGILIKMTFQVIDSTDQTLLLGID</sequence>
<feature type="non-terminal residue" evidence="1">
    <location>
        <position position="54"/>
    </location>
</feature>
<feature type="non-terminal residue" evidence="1">
    <location>
        <position position="1"/>
    </location>
</feature>
<name>A0A9N9IIZ6_FUNMO</name>